<dbReference type="Pfam" id="PF07969">
    <property type="entry name" value="Amidohydro_3"/>
    <property type="match status" value="2"/>
</dbReference>
<dbReference type="InterPro" id="IPR032466">
    <property type="entry name" value="Metal_Hydrolase"/>
</dbReference>
<name>A0A381RP47_9ZZZZ</name>
<dbReference type="InterPro" id="IPR013108">
    <property type="entry name" value="Amidohydro_3"/>
</dbReference>
<dbReference type="Gene3D" id="3.20.20.140">
    <property type="entry name" value="Metal-dependent hydrolases"/>
    <property type="match status" value="2"/>
</dbReference>
<dbReference type="EMBL" id="UINC01002163">
    <property type="protein sequence ID" value="SUZ93640.1"/>
    <property type="molecule type" value="Genomic_DNA"/>
</dbReference>
<dbReference type="PANTHER" id="PTHR11647">
    <property type="entry name" value="HYDRANTOINASE/DIHYDROPYRIMIDINASE FAMILY MEMBER"/>
    <property type="match status" value="1"/>
</dbReference>
<dbReference type="GO" id="GO:0016812">
    <property type="term" value="F:hydrolase activity, acting on carbon-nitrogen (but not peptide) bonds, in cyclic amides"/>
    <property type="evidence" value="ECO:0007669"/>
    <property type="project" value="TreeGrafter"/>
</dbReference>
<sequence>MEELMAHDIVIRNGDIVDGTGAEPVPGDLAIDDGLISAIGTVDGKGKEEINAEGHVVTPGFVDLHTHLDAQIGWDPLMTPVSWHGVTTALMGNCGVTFAPCKPTDRDLLAGMMETVEDIPKNAILTGLPWTWEDYGGYLDAIDALDPAVNVAGLVGHCAVRFYVMGDRAVEEQATPDELREMAKVVGHSIDGGAIGFSTNRYPPHKLPDGRSIPGTFADPNELVEIGKEVGARNALMQAVGADFDVLTKMANTTKGRVLFSYGTGPQEGAGKASAKGLEQLCSSGGDFTAITQVRGSGFMFGLQSNLPVQGETWAAIRKMDLPGRLAAINDAETSAKLVEEARAQDGRTMPMQNVFYLGADDSPNYTLAPEENLKATADAAGEHWSETFIRLSRETNGRALFNLRMFNQNLKELGDLFKSEHIFPSLGDAGAHVSQIMDAGWTSFILSYWIREAGVYSIGEGIRRMTSGPARVLGLSDRGTLATGMRADINVFDPNTVAERQPELVHDFPGGAPRYIQKSMGYKATLVNGQISVSDGEHTGARAGSVLRHQA</sequence>
<dbReference type="InterPro" id="IPR050378">
    <property type="entry name" value="Metallo-dep_Hydrolases_sf"/>
</dbReference>
<feature type="domain" description="Amidohydrolase 3" evidence="1">
    <location>
        <begin position="48"/>
        <end position="201"/>
    </location>
</feature>
<accession>A0A381RP47</accession>
<reference evidence="2" key="1">
    <citation type="submission" date="2018-05" db="EMBL/GenBank/DDBJ databases">
        <authorList>
            <person name="Lanie J.A."/>
            <person name="Ng W.-L."/>
            <person name="Kazmierczak K.M."/>
            <person name="Andrzejewski T.M."/>
            <person name="Davidsen T.M."/>
            <person name="Wayne K.J."/>
            <person name="Tettelin H."/>
            <person name="Glass J.I."/>
            <person name="Rusch D."/>
            <person name="Podicherti R."/>
            <person name="Tsui H.-C.T."/>
            <person name="Winkler M.E."/>
        </authorList>
    </citation>
    <scope>NUCLEOTIDE SEQUENCE</scope>
</reference>
<proteinExistence type="predicted"/>
<dbReference type="Gene3D" id="2.30.40.10">
    <property type="entry name" value="Urease, subunit C, domain 1"/>
    <property type="match status" value="2"/>
</dbReference>
<organism evidence="2">
    <name type="scientific">marine metagenome</name>
    <dbReference type="NCBI Taxonomy" id="408172"/>
    <lineage>
        <taxon>unclassified sequences</taxon>
        <taxon>metagenomes</taxon>
        <taxon>ecological metagenomes</taxon>
    </lineage>
</organism>
<evidence type="ECO:0000259" key="1">
    <source>
        <dbReference type="Pfam" id="PF07969"/>
    </source>
</evidence>
<feature type="domain" description="Amidohydrolase 3" evidence="1">
    <location>
        <begin position="444"/>
        <end position="533"/>
    </location>
</feature>
<dbReference type="AlphaFoldDB" id="A0A381RP47"/>
<gene>
    <name evidence="2" type="ORF">METZ01_LOCUS46494</name>
</gene>
<dbReference type="SUPFAM" id="SSF51338">
    <property type="entry name" value="Composite domain of metallo-dependent hydrolases"/>
    <property type="match status" value="1"/>
</dbReference>
<dbReference type="GO" id="GO:0005829">
    <property type="term" value="C:cytosol"/>
    <property type="evidence" value="ECO:0007669"/>
    <property type="project" value="TreeGrafter"/>
</dbReference>
<evidence type="ECO:0000313" key="2">
    <source>
        <dbReference type="EMBL" id="SUZ93640.1"/>
    </source>
</evidence>
<dbReference type="SUPFAM" id="SSF51556">
    <property type="entry name" value="Metallo-dependent hydrolases"/>
    <property type="match status" value="1"/>
</dbReference>
<protein>
    <recommendedName>
        <fullName evidence="1">Amidohydrolase 3 domain-containing protein</fullName>
    </recommendedName>
</protein>
<dbReference type="PANTHER" id="PTHR11647:SF1">
    <property type="entry name" value="COLLAPSIN RESPONSE MEDIATOR PROTEIN"/>
    <property type="match status" value="1"/>
</dbReference>
<dbReference type="InterPro" id="IPR011059">
    <property type="entry name" value="Metal-dep_hydrolase_composite"/>
</dbReference>